<dbReference type="Proteomes" id="UP000027180">
    <property type="component" value="Chromosome"/>
</dbReference>
<dbReference type="KEGG" id="rei:IE4771_CH03049"/>
<gene>
    <name evidence="2" type="ORF">IE4771_CH03049</name>
</gene>
<accession>A0A060HYZ9</accession>
<evidence type="ECO:0000313" key="3">
    <source>
        <dbReference type="Proteomes" id="UP000027180"/>
    </source>
</evidence>
<name>A0A060HYZ9_RHIET</name>
<dbReference type="RefSeq" id="WP_038690056.1">
    <property type="nucleotide sequence ID" value="NZ_CP006986.1"/>
</dbReference>
<dbReference type="HOGENOM" id="CLU_1495059_0_0_5"/>
<organism evidence="2 3">
    <name type="scientific">Rhizobium etli bv. mimosae str. IE4771</name>
    <dbReference type="NCBI Taxonomy" id="1432050"/>
    <lineage>
        <taxon>Bacteria</taxon>
        <taxon>Pseudomonadati</taxon>
        <taxon>Pseudomonadota</taxon>
        <taxon>Alphaproteobacteria</taxon>
        <taxon>Hyphomicrobiales</taxon>
        <taxon>Rhizobiaceae</taxon>
        <taxon>Rhizobium/Agrobacterium group</taxon>
        <taxon>Rhizobium</taxon>
    </lineage>
</organism>
<proteinExistence type="predicted"/>
<protein>
    <submittedName>
        <fullName evidence="2">Uncharacterized protein</fullName>
    </submittedName>
</protein>
<keyword evidence="1" id="KW-0175">Coiled coil</keyword>
<dbReference type="OrthoDB" id="8454041at2"/>
<evidence type="ECO:0000256" key="1">
    <source>
        <dbReference type="SAM" id="Coils"/>
    </source>
</evidence>
<sequence length="199" mass="22617">MSLEEDWVVRQLAVAELSVSARLEAMLARYTEWVETGVPTGVDFKKSLSAAHNWSCPEYGIFAVASKRDWNTKSKDHGKMVAKIGNLLKKLRPFDEVQREKIAAVTAKEKGEKATRIYTTQKARRVAAEDEAEALKGMLETTTRKYHQLSHKMERLEIDLGALKVRNEELERRNNALEAENARLKRTLTSKSGVFQLVE</sequence>
<evidence type="ECO:0000313" key="2">
    <source>
        <dbReference type="EMBL" id="AIC28143.1"/>
    </source>
</evidence>
<feature type="coiled-coil region" evidence="1">
    <location>
        <begin position="125"/>
        <end position="187"/>
    </location>
</feature>
<dbReference type="EMBL" id="CP006986">
    <property type="protein sequence ID" value="AIC28143.1"/>
    <property type="molecule type" value="Genomic_DNA"/>
</dbReference>
<dbReference type="AlphaFoldDB" id="A0A060HYZ9"/>
<reference evidence="2 3" key="1">
    <citation type="submission" date="2013-12" db="EMBL/GenBank/DDBJ databases">
        <title>Complete genome sequence of Rhizobium etli bv. mimosae IE4771.</title>
        <authorList>
            <person name="Bustos P."/>
            <person name="Santamaria R.I."/>
            <person name="Lozano L."/>
            <person name="Ormeno-Orrillo E."/>
            <person name="Rogel M.A."/>
            <person name="Romero D."/>
            <person name="Cevallos M.A."/>
            <person name="Martinez-Romero E."/>
            <person name="Gonzalez V."/>
        </authorList>
    </citation>
    <scope>NUCLEOTIDE SEQUENCE [LARGE SCALE GENOMIC DNA]</scope>
    <source>
        <strain evidence="2 3">IE4771</strain>
    </source>
</reference>